<organism evidence="1 2">
    <name type="scientific">Aquincola agrisoli</name>
    <dbReference type="NCBI Taxonomy" id="3119538"/>
    <lineage>
        <taxon>Bacteria</taxon>
        <taxon>Pseudomonadati</taxon>
        <taxon>Pseudomonadota</taxon>
        <taxon>Betaproteobacteria</taxon>
        <taxon>Burkholderiales</taxon>
        <taxon>Sphaerotilaceae</taxon>
        <taxon>Aquincola</taxon>
    </lineage>
</organism>
<dbReference type="EMBL" id="JAZIBG010000036">
    <property type="protein sequence ID" value="MEF7615930.1"/>
    <property type="molecule type" value="Genomic_DNA"/>
</dbReference>
<dbReference type="RefSeq" id="WP_332291283.1">
    <property type="nucleotide sequence ID" value="NZ_JAZIBG010000036.1"/>
</dbReference>
<evidence type="ECO:0000313" key="1">
    <source>
        <dbReference type="EMBL" id="MEF7615930.1"/>
    </source>
</evidence>
<protein>
    <submittedName>
        <fullName evidence="1">PD-(D/E)XK motif protein</fullName>
    </submittedName>
</protein>
<dbReference type="AlphaFoldDB" id="A0AAW9QFF3"/>
<comment type="caution">
    <text evidence="1">The sequence shown here is derived from an EMBL/GenBank/DDBJ whole genome shotgun (WGS) entry which is preliminary data.</text>
</comment>
<dbReference type="InterPro" id="IPR025534">
    <property type="entry name" value="DUF4420"/>
</dbReference>
<dbReference type="Proteomes" id="UP001336250">
    <property type="component" value="Unassembled WGS sequence"/>
</dbReference>
<name>A0AAW9QFF3_9BURK</name>
<sequence>MTEGGAQKSQDGWRQLELSPDVPTRGEFRVFDTGLSTAHGAALLAIDASGLRHVLVPVAADFPAAHDRRSGGVHLTTRPLVDASGQRQYLDLACRKAHLNNVFTHLADEVLGLLRDGSAPPLQACRQTLQRWRELLDRESSNILSTEALCGLFGELWHLARIAALNAQGVSAWHGPHGARHDFAVGGAALEVKTTLRRDEWKFRIHGLTQLELPPDAQLHLCAMRLEANGASGSTVPDLVQAVLSAGVDRRDLTDRLLQAGYDQRDEAHYRQLRLDVVDWRLYEVSSSFPRLTPASFNPPGTPQGVSDVHYTVDLAASSGAPLQPDRLASLHATLAGGGNAGTAGPAV</sequence>
<proteinExistence type="predicted"/>
<reference evidence="1 2" key="1">
    <citation type="submission" date="2024-02" db="EMBL/GenBank/DDBJ databases">
        <title>Genome sequence of Aquincola sp. MAHUQ-54.</title>
        <authorList>
            <person name="Huq M.A."/>
        </authorList>
    </citation>
    <scope>NUCLEOTIDE SEQUENCE [LARGE SCALE GENOMIC DNA]</scope>
    <source>
        <strain evidence="1 2">MAHUQ-54</strain>
    </source>
</reference>
<accession>A0AAW9QFF3</accession>
<dbReference type="Pfam" id="PF14390">
    <property type="entry name" value="DUF4420"/>
    <property type="match status" value="1"/>
</dbReference>
<evidence type="ECO:0000313" key="2">
    <source>
        <dbReference type="Proteomes" id="UP001336250"/>
    </source>
</evidence>
<gene>
    <name evidence="1" type="ORF">V4F39_18590</name>
</gene>
<keyword evidence="2" id="KW-1185">Reference proteome</keyword>